<sequence length="357" mass="40375">MIGVMALYMTLCTAFTFARMCTRYFVHQQFWWDDWAMFVAWLGTIILCALQLSMVRYGAGVNVWEIPEVELETFDKLFLDIQMVARVAIFFARLSILLLYIRIFFPIGTRRSTFWWIIQVVIWLNLLYTISLILVTTLQCVPRHLPWGSSCVNQWLVLVMASTINIITDIAVLVIPIASIIKLHAAKKKKWAIWALFGFGALAPLVSIARLAYQIPEGDGENKTVIYSIVLILASAEQAVAMIVGSAPVASASVVRLILWRKRPAPVHNRTVSQRFWPGREIKIQPARRDSRGIPDPFPITADTWTNSTEILHSGTTARQEDGDDNQSWEMTPKTASSVNRMRSRGSSSTADVWNSP</sequence>
<gene>
    <name evidence="1" type="ORF">F4820DRAFT_459537</name>
</gene>
<protein>
    <submittedName>
        <fullName evidence="1">Uncharacterized protein</fullName>
    </submittedName>
</protein>
<dbReference type="EMBL" id="MU393505">
    <property type="protein sequence ID" value="KAI4863364.1"/>
    <property type="molecule type" value="Genomic_DNA"/>
</dbReference>
<evidence type="ECO:0000313" key="1">
    <source>
        <dbReference type="EMBL" id="KAI4863364.1"/>
    </source>
</evidence>
<evidence type="ECO:0000313" key="2">
    <source>
        <dbReference type="Proteomes" id="UP001497700"/>
    </source>
</evidence>
<reference evidence="1 2" key="1">
    <citation type="journal article" date="2022" name="New Phytol.">
        <title>Ecological generalism drives hyperdiversity of secondary metabolite gene clusters in xylarialean endophytes.</title>
        <authorList>
            <person name="Franco M.E.E."/>
            <person name="Wisecaver J.H."/>
            <person name="Arnold A.E."/>
            <person name="Ju Y.M."/>
            <person name="Slot J.C."/>
            <person name="Ahrendt S."/>
            <person name="Moore L.P."/>
            <person name="Eastman K.E."/>
            <person name="Scott K."/>
            <person name="Konkel Z."/>
            <person name="Mondo S.J."/>
            <person name="Kuo A."/>
            <person name="Hayes R.D."/>
            <person name="Haridas S."/>
            <person name="Andreopoulos B."/>
            <person name="Riley R."/>
            <person name="LaButti K."/>
            <person name="Pangilinan J."/>
            <person name="Lipzen A."/>
            <person name="Amirebrahimi M."/>
            <person name="Yan J."/>
            <person name="Adam C."/>
            <person name="Keymanesh K."/>
            <person name="Ng V."/>
            <person name="Louie K."/>
            <person name="Northen T."/>
            <person name="Drula E."/>
            <person name="Henrissat B."/>
            <person name="Hsieh H.M."/>
            <person name="Youens-Clark K."/>
            <person name="Lutzoni F."/>
            <person name="Miadlikowska J."/>
            <person name="Eastwood D.C."/>
            <person name="Hamelin R.C."/>
            <person name="Grigoriev I.V."/>
            <person name="U'Ren J.M."/>
        </authorList>
    </citation>
    <scope>NUCLEOTIDE SEQUENCE [LARGE SCALE GENOMIC DNA]</scope>
    <source>
        <strain evidence="1 2">CBS 119005</strain>
    </source>
</reference>
<organism evidence="1 2">
    <name type="scientific">Hypoxylon rubiginosum</name>
    <dbReference type="NCBI Taxonomy" id="110542"/>
    <lineage>
        <taxon>Eukaryota</taxon>
        <taxon>Fungi</taxon>
        <taxon>Dikarya</taxon>
        <taxon>Ascomycota</taxon>
        <taxon>Pezizomycotina</taxon>
        <taxon>Sordariomycetes</taxon>
        <taxon>Xylariomycetidae</taxon>
        <taxon>Xylariales</taxon>
        <taxon>Hypoxylaceae</taxon>
        <taxon>Hypoxylon</taxon>
    </lineage>
</organism>
<dbReference type="Proteomes" id="UP001497700">
    <property type="component" value="Unassembled WGS sequence"/>
</dbReference>
<name>A0ACB9YVC6_9PEZI</name>
<accession>A0ACB9YVC6</accession>
<comment type="caution">
    <text evidence="1">The sequence shown here is derived from an EMBL/GenBank/DDBJ whole genome shotgun (WGS) entry which is preliminary data.</text>
</comment>
<proteinExistence type="predicted"/>
<keyword evidence="2" id="KW-1185">Reference proteome</keyword>